<feature type="transmembrane region" description="Helical" evidence="11">
    <location>
        <begin position="185"/>
        <end position="206"/>
    </location>
</feature>
<feature type="transmembrane region" description="Helical" evidence="11">
    <location>
        <begin position="410"/>
        <end position="432"/>
    </location>
</feature>
<gene>
    <name evidence="15" type="ORF">GSH16_14555</name>
</gene>
<dbReference type="GO" id="GO:0016887">
    <property type="term" value="F:ATP hydrolysis activity"/>
    <property type="evidence" value="ECO:0007669"/>
    <property type="project" value="InterPro"/>
</dbReference>
<dbReference type="Pfam" id="PF00664">
    <property type="entry name" value="ABC_membrane"/>
    <property type="match status" value="1"/>
</dbReference>
<feature type="transmembrane region" description="Helical" evidence="11">
    <location>
        <begin position="218"/>
        <end position="236"/>
    </location>
</feature>
<evidence type="ECO:0000256" key="10">
    <source>
        <dbReference type="SAM" id="MobiDB-lite"/>
    </source>
</evidence>
<evidence type="ECO:0000256" key="9">
    <source>
        <dbReference type="ARBA" id="ARBA00023136"/>
    </source>
</evidence>
<keyword evidence="8 11" id="KW-1133">Transmembrane helix</keyword>
<evidence type="ECO:0000256" key="4">
    <source>
        <dbReference type="ARBA" id="ARBA00022692"/>
    </source>
</evidence>
<evidence type="ECO:0000256" key="7">
    <source>
        <dbReference type="ARBA" id="ARBA00022840"/>
    </source>
</evidence>
<dbReference type="PANTHER" id="PTHR43394:SF1">
    <property type="entry name" value="ATP-BINDING CASSETTE SUB-FAMILY B MEMBER 10, MITOCHONDRIAL"/>
    <property type="match status" value="1"/>
</dbReference>
<reference evidence="15 16" key="1">
    <citation type="submission" date="2019-12" db="EMBL/GenBank/DDBJ databases">
        <title>Strain KN286 was isolated from seawater, which was collected from Caroline Seamount in the tropical western Pacific.</title>
        <authorList>
            <person name="Wang Q."/>
        </authorList>
    </citation>
    <scope>NUCLEOTIDE SEQUENCE [LARGE SCALE GENOMIC DNA]</scope>
    <source>
        <strain evidence="15 16">KN286</strain>
    </source>
</reference>
<dbReference type="AlphaFoldDB" id="A0A6B0TPW3"/>
<dbReference type="GO" id="GO:0006508">
    <property type="term" value="P:proteolysis"/>
    <property type="evidence" value="ECO:0007669"/>
    <property type="project" value="InterPro"/>
</dbReference>
<dbReference type="InterPro" id="IPR017871">
    <property type="entry name" value="ABC_transporter-like_CS"/>
</dbReference>
<evidence type="ECO:0000259" key="14">
    <source>
        <dbReference type="PROSITE" id="PS50990"/>
    </source>
</evidence>
<evidence type="ECO:0000259" key="13">
    <source>
        <dbReference type="PROSITE" id="PS50929"/>
    </source>
</evidence>
<dbReference type="GO" id="GO:0005886">
    <property type="term" value="C:plasma membrane"/>
    <property type="evidence" value="ECO:0007669"/>
    <property type="project" value="UniProtKB-SubCell"/>
</dbReference>
<evidence type="ECO:0000256" key="11">
    <source>
        <dbReference type="SAM" id="Phobius"/>
    </source>
</evidence>
<dbReference type="InterPro" id="IPR017750">
    <property type="entry name" value="ATPase_T1SS"/>
</dbReference>
<evidence type="ECO:0000313" key="15">
    <source>
        <dbReference type="EMBL" id="MXU66667.1"/>
    </source>
</evidence>
<feature type="transmembrane region" description="Helical" evidence="11">
    <location>
        <begin position="301"/>
        <end position="320"/>
    </location>
</feature>
<sequence length="738" mass="78366">MILGRGAAAAAGGEGQARPARPAGPDWQFDRTGADPLADCLLAALHRLGIDLGPSTLTAGLPLPRDGRLTPPLAVEALERHQIRARLVRRPLSGLPDAVLPAVLFLKGRDACLLLGRESDGRLRILRPQVNDSEERIDAAALAEQYHGAALLLRPEPTAATDAPGQRRAAPRHWFWSAVGRYWPAYLQVALAAALVNVLALATPIFTMNVYDRVFPNAALITLWSLVAGVGLVFLFDAILKAIRASVVDAVGRKVDLRVSSDIFAHIADLRLEANTMPSGSLMNTLKDFEQVRDFFSSQTVATLTDLAFAILFIGVIAYLGGPLAWPPTIALGVVLVVGLVTLFPLRRAANDSRLTTGVKNAVAVEAISDLETLKAVAGQGRMQARWEQHVADAAAAQERTRRWANLSTTISGTAQQAASVGIVVIGVYLALEGRITMGAVIAAMILSGRALAPTAALSGLFVRGSFALSTLRSLNQVMNLPSDSRGQEGGLNAALSTGAIAVEDVGLDYPAAQVPALKEVSLEVAPGDRVGLIGAVGAGKTSLVRLMAGLYHPTDGAVLLDGINMRQLPAAALRDAVQLVPQEPVLFSGTLAENIAFGRAGARDEDILRAARAAGVDRIAAQHPQGFAMPITERGRNLSGGQRQMVALARALLVEPRVLILDEPTSSMDSQNEKLFIARLKQVIERRPMTLVISTHRMGLLDLVDRLVLLDRGQVRANGSKADVLAALERRAKGGDR</sequence>
<keyword evidence="7" id="KW-0067">ATP-binding</keyword>
<dbReference type="Gene3D" id="3.40.50.300">
    <property type="entry name" value="P-loop containing nucleotide triphosphate hydrolases"/>
    <property type="match status" value="1"/>
</dbReference>
<feature type="compositionally biased region" description="Low complexity" evidence="10">
    <location>
        <begin position="8"/>
        <end position="25"/>
    </location>
</feature>
<dbReference type="InterPro" id="IPR003439">
    <property type="entry name" value="ABC_transporter-like_ATP-bd"/>
</dbReference>
<dbReference type="GO" id="GO:0015421">
    <property type="term" value="F:ABC-type oligopeptide transporter activity"/>
    <property type="evidence" value="ECO:0007669"/>
    <property type="project" value="TreeGrafter"/>
</dbReference>
<dbReference type="InterPro" id="IPR003593">
    <property type="entry name" value="AAA+_ATPase"/>
</dbReference>
<dbReference type="Gene3D" id="1.20.1560.10">
    <property type="entry name" value="ABC transporter type 1, transmembrane domain"/>
    <property type="match status" value="1"/>
</dbReference>
<dbReference type="Proteomes" id="UP000436016">
    <property type="component" value="Unassembled WGS sequence"/>
</dbReference>
<evidence type="ECO:0000256" key="6">
    <source>
        <dbReference type="ARBA" id="ARBA00022801"/>
    </source>
</evidence>
<feature type="domain" description="ABC transmembrane type-1" evidence="13">
    <location>
        <begin position="189"/>
        <end position="462"/>
    </location>
</feature>
<name>A0A6B0TPW3_9RHOB</name>
<comment type="subcellular location">
    <subcellularLocation>
        <location evidence="1">Cell membrane</location>
        <topology evidence="1">Multi-pass membrane protein</topology>
    </subcellularLocation>
</comment>
<dbReference type="InterPro" id="IPR039421">
    <property type="entry name" value="Type_1_exporter"/>
</dbReference>
<proteinExistence type="predicted"/>
<evidence type="ECO:0000256" key="5">
    <source>
        <dbReference type="ARBA" id="ARBA00022741"/>
    </source>
</evidence>
<dbReference type="Gene3D" id="3.90.70.10">
    <property type="entry name" value="Cysteine proteinases"/>
    <property type="match status" value="1"/>
</dbReference>
<dbReference type="InterPro" id="IPR036640">
    <property type="entry name" value="ABC1_TM_sf"/>
</dbReference>
<dbReference type="PROSITE" id="PS00211">
    <property type="entry name" value="ABC_TRANSPORTER_1"/>
    <property type="match status" value="1"/>
</dbReference>
<dbReference type="GO" id="GO:0005524">
    <property type="term" value="F:ATP binding"/>
    <property type="evidence" value="ECO:0007669"/>
    <property type="project" value="UniProtKB-KW"/>
</dbReference>
<evidence type="ECO:0000256" key="3">
    <source>
        <dbReference type="ARBA" id="ARBA00022475"/>
    </source>
</evidence>
<evidence type="ECO:0000313" key="16">
    <source>
        <dbReference type="Proteomes" id="UP000436016"/>
    </source>
</evidence>
<dbReference type="InterPro" id="IPR011527">
    <property type="entry name" value="ABC1_TM_dom"/>
</dbReference>
<keyword evidence="16" id="KW-1185">Reference proteome</keyword>
<dbReference type="PROSITE" id="PS50929">
    <property type="entry name" value="ABC_TM1F"/>
    <property type="match status" value="1"/>
</dbReference>
<dbReference type="PROSITE" id="PS50893">
    <property type="entry name" value="ABC_TRANSPORTER_2"/>
    <property type="match status" value="1"/>
</dbReference>
<organism evidence="15 16">
    <name type="scientific">Oceanomicrobium pacificus</name>
    <dbReference type="NCBI Taxonomy" id="2692916"/>
    <lineage>
        <taxon>Bacteria</taxon>
        <taxon>Pseudomonadati</taxon>
        <taxon>Pseudomonadota</taxon>
        <taxon>Alphaproteobacteria</taxon>
        <taxon>Rhodobacterales</taxon>
        <taxon>Paracoccaceae</taxon>
        <taxon>Oceanomicrobium</taxon>
    </lineage>
</organism>
<keyword evidence="2" id="KW-0813">Transport</keyword>
<dbReference type="PANTHER" id="PTHR43394">
    <property type="entry name" value="ATP-DEPENDENT PERMEASE MDL1, MITOCHONDRIAL"/>
    <property type="match status" value="1"/>
</dbReference>
<feature type="transmembrane region" description="Helical" evidence="11">
    <location>
        <begin position="326"/>
        <end position="346"/>
    </location>
</feature>
<feature type="region of interest" description="Disordered" evidence="10">
    <location>
        <begin position="8"/>
        <end position="28"/>
    </location>
</feature>
<keyword evidence="3" id="KW-1003">Cell membrane</keyword>
<dbReference type="SMART" id="SM00382">
    <property type="entry name" value="AAA"/>
    <property type="match status" value="1"/>
</dbReference>
<evidence type="ECO:0000256" key="1">
    <source>
        <dbReference type="ARBA" id="ARBA00004651"/>
    </source>
</evidence>
<evidence type="ECO:0000256" key="8">
    <source>
        <dbReference type="ARBA" id="ARBA00022989"/>
    </source>
</evidence>
<dbReference type="FunFam" id="3.40.50.300:FF:000299">
    <property type="entry name" value="ABC transporter ATP-binding protein/permease"/>
    <property type="match status" value="1"/>
</dbReference>
<dbReference type="InterPro" id="IPR005074">
    <property type="entry name" value="Peptidase_C39"/>
</dbReference>
<evidence type="ECO:0000259" key="12">
    <source>
        <dbReference type="PROSITE" id="PS50893"/>
    </source>
</evidence>
<keyword evidence="5" id="KW-0547">Nucleotide-binding</keyword>
<dbReference type="SUPFAM" id="SSF52540">
    <property type="entry name" value="P-loop containing nucleoside triphosphate hydrolases"/>
    <property type="match status" value="1"/>
</dbReference>
<dbReference type="InterPro" id="IPR027417">
    <property type="entry name" value="P-loop_NTPase"/>
</dbReference>
<dbReference type="EMBL" id="WUWG01000007">
    <property type="protein sequence ID" value="MXU66667.1"/>
    <property type="molecule type" value="Genomic_DNA"/>
</dbReference>
<dbReference type="GO" id="GO:0008233">
    <property type="term" value="F:peptidase activity"/>
    <property type="evidence" value="ECO:0007669"/>
    <property type="project" value="InterPro"/>
</dbReference>
<feature type="domain" description="ABC transporter" evidence="12">
    <location>
        <begin position="501"/>
        <end position="738"/>
    </location>
</feature>
<accession>A0A6B0TPW3</accession>
<evidence type="ECO:0000256" key="2">
    <source>
        <dbReference type="ARBA" id="ARBA00022448"/>
    </source>
</evidence>
<keyword evidence="6" id="KW-0378">Hydrolase</keyword>
<dbReference type="NCBIfam" id="TIGR03375">
    <property type="entry name" value="type_I_sec_LssB"/>
    <property type="match status" value="1"/>
</dbReference>
<dbReference type="CDD" id="cd18587">
    <property type="entry name" value="ABC_6TM_LapB_like"/>
    <property type="match status" value="1"/>
</dbReference>
<feature type="domain" description="Peptidase C39" evidence="14">
    <location>
        <begin position="28"/>
        <end position="153"/>
    </location>
</feature>
<dbReference type="Pfam" id="PF00005">
    <property type="entry name" value="ABC_tran"/>
    <property type="match status" value="1"/>
</dbReference>
<keyword evidence="4 11" id="KW-0812">Transmembrane</keyword>
<dbReference type="SUPFAM" id="SSF90123">
    <property type="entry name" value="ABC transporter transmembrane region"/>
    <property type="match status" value="1"/>
</dbReference>
<comment type="caution">
    <text evidence="15">The sequence shown here is derived from an EMBL/GenBank/DDBJ whole genome shotgun (WGS) entry which is preliminary data.</text>
</comment>
<keyword evidence="9 11" id="KW-0472">Membrane</keyword>
<dbReference type="PROSITE" id="PS50990">
    <property type="entry name" value="PEPTIDASE_C39"/>
    <property type="match status" value="1"/>
</dbReference>
<protein>
    <submittedName>
        <fullName evidence="15">Type I secretion system permease/ATPase</fullName>
    </submittedName>
</protein>